<organism evidence="2 3">
    <name type="scientific">Caenorhabditis elegans</name>
    <dbReference type="NCBI Taxonomy" id="6239"/>
    <lineage>
        <taxon>Eukaryota</taxon>
        <taxon>Metazoa</taxon>
        <taxon>Ecdysozoa</taxon>
        <taxon>Nematoda</taxon>
        <taxon>Chromadorea</taxon>
        <taxon>Rhabditida</taxon>
        <taxon>Rhabditina</taxon>
        <taxon>Rhabditomorpha</taxon>
        <taxon>Rhabditoidea</taxon>
        <taxon>Rhabditidae</taxon>
        <taxon>Peloderinae</taxon>
        <taxon>Caenorhabditis</taxon>
    </lineage>
</organism>
<dbReference type="RefSeq" id="NP_001040975.1">
    <property type="nucleotide sequence ID" value="NM_001047510.3"/>
</dbReference>
<dbReference type="PANTHER" id="PTHR21733">
    <property type="entry name" value="CUB_2 DOMAIN-CONTAINING PROTEIN-RELATED-RELATED"/>
    <property type="match status" value="1"/>
</dbReference>
<accession>Q2L6V4</accession>
<dbReference type="eggNOG" id="ENOG502SG5B">
    <property type="taxonomic scope" value="Eukaryota"/>
</dbReference>
<dbReference type="Pfam" id="PF03409">
    <property type="entry name" value="Glycoprotein"/>
    <property type="match status" value="1"/>
</dbReference>
<proteinExistence type="predicted"/>
<dbReference type="AGR" id="WB:WBGene00044723"/>
<name>Q2L6V4_CAEEL</name>
<dbReference type="InterPro" id="IPR005071">
    <property type="entry name" value="Glycoprotein"/>
</dbReference>
<dbReference type="UCSC" id="K11H12.11">
    <property type="organism name" value="c. elegans"/>
</dbReference>
<dbReference type="CTD" id="4363080"/>
<dbReference type="EMBL" id="BX284604">
    <property type="protein sequence ID" value="CCD70981.1"/>
    <property type="molecule type" value="Genomic_DNA"/>
</dbReference>
<dbReference type="PeptideAtlas" id="Q2L6V4"/>
<dbReference type="OMA" id="HIVYFRS"/>
<dbReference type="AlphaFoldDB" id="Q2L6V4"/>
<evidence type="ECO:0000313" key="3">
    <source>
        <dbReference type="Proteomes" id="UP000001940"/>
    </source>
</evidence>
<dbReference type="GeneID" id="4363080"/>
<dbReference type="WormBase" id="K11H12.11">
    <property type="protein sequence ID" value="CE39599"/>
    <property type="gene ID" value="WBGene00044723"/>
</dbReference>
<dbReference type="OrthoDB" id="5807757at2759"/>
<sequence length="358" mass="39664">MVRSCIFFLLLLIISVLADPKVVSLSQTNSHGSLTFTVESGGQIYLASGDDNQLLKNIQLTTGSTTIPLDQLNVFNNDGTPKFITATGSVILTTSNNATTSAGLSGYIYVTTYQQAQDPTFSVCVLKTTQSIRKTTMKSTVVVLNTILKQNSVDYTMPRMTSYVTKINSSPNTNLKFHWDIPALSGEDGTKNVFFQNPIVLRNEEGPYNVFFDNVEPLQVGLNYWYFTSNGPVNMFLENKYISDISYWTTAVNTTGLIMNKRFYTNHIVYFRSDATRSAVSGVFESAYLTSSLTIKISGQCSSFGENFNNQENITQATAWVELRPVNMTVTSTSVFPGTFYIQYFAFAGNDPAPKPMC</sequence>
<dbReference type="InParanoid" id="Q2L6V4"/>
<evidence type="ECO:0000313" key="4">
    <source>
        <dbReference type="WormBase" id="K11H12.11"/>
    </source>
</evidence>
<keyword evidence="1" id="KW-0732">Signal</keyword>
<dbReference type="PANTHER" id="PTHR21733:SF7">
    <property type="entry name" value="CUB_2 DOMAIN-CONTAINING PROTEIN-RELATED"/>
    <property type="match status" value="1"/>
</dbReference>
<dbReference type="FunCoup" id="Q2L6V4">
    <property type="interactions" value="321"/>
</dbReference>
<dbReference type="HOGENOM" id="CLU_040349_1_0_1"/>
<dbReference type="Bgee" id="WBGene00044723">
    <property type="expression patterns" value="Expressed in embryo and 3 other cell types or tissues"/>
</dbReference>
<evidence type="ECO:0000313" key="2">
    <source>
        <dbReference type="EMBL" id="CCD70981.1"/>
    </source>
</evidence>
<dbReference type="PhylomeDB" id="Q2L6V4"/>
<keyword evidence="3" id="KW-1185">Reference proteome</keyword>
<evidence type="ECO:0000256" key="1">
    <source>
        <dbReference type="SAM" id="SignalP"/>
    </source>
</evidence>
<feature type="signal peptide" evidence="1">
    <location>
        <begin position="1"/>
        <end position="18"/>
    </location>
</feature>
<dbReference type="KEGG" id="cel:CELE_K11H12.11"/>
<reference evidence="2 3" key="1">
    <citation type="journal article" date="1998" name="Science">
        <title>Genome sequence of the nematode C. elegans: a platform for investigating biology.</title>
        <authorList>
            <consortium name="The C. elegans sequencing consortium"/>
            <person name="Sulson J.E."/>
            <person name="Waterston R."/>
        </authorList>
    </citation>
    <scope>NUCLEOTIDE SEQUENCE [LARGE SCALE GENOMIC DNA]</scope>
    <source>
        <strain evidence="2 3">Bristol N2</strain>
    </source>
</reference>
<dbReference type="PaxDb" id="6239-K11H12.11"/>
<gene>
    <name evidence="2" type="ORF">CELE_K11H12.11</name>
    <name evidence="2 4" type="ORF">K11H12.11</name>
</gene>
<feature type="chain" id="PRO_5004211835" evidence="1">
    <location>
        <begin position="19"/>
        <end position="358"/>
    </location>
</feature>
<dbReference type="Proteomes" id="UP000001940">
    <property type="component" value="Chromosome IV"/>
</dbReference>
<protein>
    <submittedName>
        <fullName evidence="2">CUB_2 domain-containing protein</fullName>
    </submittedName>
</protein>